<dbReference type="Gene3D" id="1.10.357.20">
    <property type="entry name" value="SLC41 divalent cation transporters, integral membrane domain"/>
    <property type="match status" value="1"/>
</dbReference>
<gene>
    <name evidence="11" type="primary">mgtE</name>
    <name evidence="11" type="ORF">I0Q91_01680</name>
</gene>
<dbReference type="PROSITE" id="PS51371">
    <property type="entry name" value="CBS"/>
    <property type="match status" value="2"/>
</dbReference>
<keyword evidence="7 9" id="KW-0472">Membrane</keyword>
<keyword evidence="5 9" id="KW-0460">Magnesium</keyword>
<dbReference type="AlphaFoldDB" id="A0A931F7S0"/>
<feature type="domain" description="CBS" evidence="10">
    <location>
        <begin position="205"/>
        <end position="261"/>
    </location>
</feature>
<dbReference type="InterPro" id="IPR046342">
    <property type="entry name" value="CBS_dom_sf"/>
</dbReference>
<keyword evidence="9" id="KW-0479">Metal-binding</keyword>
<keyword evidence="9" id="KW-1003">Cell membrane</keyword>
<dbReference type="CDD" id="cd04606">
    <property type="entry name" value="CBS_pair_Mg_transporter"/>
    <property type="match status" value="1"/>
</dbReference>
<dbReference type="Gene3D" id="3.10.580.10">
    <property type="entry name" value="CBS-domain"/>
    <property type="match status" value="1"/>
</dbReference>
<evidence type="ECO:0000256" key="8">
    <source>
        <dbReference type="PROSITE-ProRule" id="PRU00703"/>
    </source>
</evidence>
<dbReference type="EMBL" id="JADPIE010000001">
    <property type="protein sequence ID" value="MBF8435778.1"/>
    <property type="molecule type" value="Genomic_DNA"/>
</dbReference>
<feature type="transmembrane region" description="Helical" evidence="9">
    <location>
        <begin position="361"/>
        <end position="382"/>
    </location>
</feature>
<dbReference type="SUPFAM" id="SSF161093">
    <property type="entry name" value="MgtE membrane domain-like"/>
    <property type="match status" value="1"/>
</dbReference>
<keyword evidence="3 9" id="KW-0813">Transport</keyword>
<organism evidence="11 12">
    <name type="scientific">Halonatronomonas betaini</name>
    <dbReference type="NCBI Taxonomy" id="2778430"/>
    <lineage>
        <taxon>Bacteria</taxon>
        <taxon>Bacillati</taxon>
        <taxon>Bacillota</taxon>
        <taxon>Clostridia</taxon>
        <taxon>Halanaerobiales</taxon>
        <taxon>Halarsenatibacteraceae</taxon>
        <taxon>Halonatronomonas</taxon>
    </lineage>
</organism>
<evidence type="ECO:0000256" key="7">
    <source>
        <dbReference type="ARBA" id="ARBA00023136"/>
    </source>
</evidence>
<dbReference type="SMART" id="SM00924">
    <property type="entry name" value="MgtE_N"/>
    <property type="match status" value="1"/>
</dbReference>
<feature type="transmembrane region" description="Helical" evidence="9">
    <location>
        <begin position="435"/>
        <end position="453"/>
    </location>
</feature>
<dbReference type="GO" id="GO:0015095">
    <property type="term" value="F:magnesium ion transmembrane transporter activity"/>
    <property type="evidence" value="ECO:0007669"/>
    <property type="project" value="UniProtKB-UniRule"/>
</dbReference>
<reference evidence="11" key="1">
    <citation type="submission" date="2020-11" db="EMBL/GenBank/DDBJ databases">
        <title>Halonatronomonas betainensis gen. nov., sp. nov. a novel haloalkaliphilic representative of the family Halanaerobiacae capable of betaine degradation.</title>
        <authorList>
            <person name="Boltyanskaya Y."/>
            <person name="Kevbrin V."/>
            <person name="Detkova E."/>
            <person name="Grouzdev D.S."/>
            <person name="Koziaeva V."/>
            <person name="Zhilina T."/>
        </authorList>
    </citation>
    <scope>NUCLEOTIDE SEQUENCE</scope>
    <source>
        <strain evidence="11">Z-7014</strain>
    </source>
</reference>
<keyword evidence="6 9" id="KW-1133">Transmembrane helix</keyword>
<proteinExistence type="inferred from homology"/>
<feature type="transmembrane region" description="Helical" evidence="9">
    <location>
        <begin position="313"/>
        <end position="340"/>
    </location>
</feature>
<dbReference type="SUPFAM" id="SSF158791">
    <property type="entry name" value="MgtE N-terminal domain-like"/>
    <property type="match status" value="1"/>
</dbReference>
<dbReference type="NCBIfam" id="TIGR00400">
    <property type="entry name" value="mgtE"/>
    <property type="match status" value="1"/>
</dbReference>
<dbReference type="PANTHER" id="PTHR41394:SF5">
    <property type="entry name" value="SLC41A_MGTE INTEGRAL MEMBRANE DOMAIN-CONTAINING PROTEIN"/>
    <property type="match status" value="1"/>
</dbReference>
<evidence type="ECO:0000313" key="12">
    <source>
        <dbReference type="Proteomes" id="UP000621436"/>
    </source>
</evidence>
<dbReference type="Gene3D" id="1.25.60.10">
    <property type="entry name" value="MgtE N-terminal domain-like"/>
    <property type="match status" value="1"/>
</dbReference>
<evidence type="ECO:0000256" key="5">
    <source>
        <dbReference type="ARBA" id="ARBA00022842"/>
    </source>
</evidence>
<dbReference type="RefSeq" id="WP_270452453.1">
    <property type="nucleotide sequence ID" value="NZ_JADPIE010000001.1"/>
</dbReference>
<evidence type="ECO:0000259" key="10">
    <source>
        <dbReference type="PROSITE" id="PS51371"/>
    </source>
</evidence>
<keyword evidence="12" id="KW-1185">Reference proteome</keyword>
<dbReference type="SMART" id="SM00116">
    <property type="entry name" value="CBS"/>
    <property type="match status" value="2"/>
</dbReference>
<dbReference type="SUPFAM" id="SSF54631">
    <property type="entry name" value="CBS-domain pair"/>
    <property type="match status" value="1"/>
</dbReference>
<dbReference type="InterPro" id="IPR000644">
    <property type="entry name" value="CBS_dom"/>
</dbReference>
<dbReference type="GO" id="GO:0046872">
    <property type="term" value="F:metal ion binding"/>
    <property type="evidence" value="ECO:0007669"/>
    <property type="project" value="UniProtKB-KW"/>
</dbReference>
<dbReference type="InterPro" id="IPR036739">
    <property type="entry name" value="SLC41_membr_dom_sf"/>
</dbReference>
<dbReference type="Pfam" id="PF01769">
    <property type="entry name" value="MgtE"/>
    <property type="match status" value="1"/>
</dbReference>
<evidence type="ECO:0000256" key="9">
    <source>
        <dbReference type="RuleBase" id="RU362011"/>
    </source>
</evidence>
<comment type="subunit">
    <text evidence="9">Homodimer.</text>
</comment>
<keyword evidence="4 9" id="KW-0812">Transmembrane</keyword>
<dbReference type="Pfam" id="PF00571">
    <property type="entry name" value="CBS"/>
    <property type="match status" value="2"/>
</dbReference>
<dbReference type="GO" id="GO:0005886">
    <property type="term" value="C:plasma membrane"/>
    <property type="evidence" value="ECO:0007669"/>
    <property type="project" value="UniProtKB-SubCell"/>
</dbReference>
<comment type="similarity">
    <text evidence="2 9">Belongs to the SLC41A transporter family.</text>
</comment>
<keyword evidence="8" id="KW-0129">CBS domain</keyword>
<feature type="transmembrane region" description="Helical" evidence="9">
    <location>
        <begin position="287"/>
        <end position="307"/>
    </location>
</feature>
<evidence type="ECO:0000256" key="4">
    <source>
        <dbReference type="ARBA" id="ARBA00022692"/>
    </source>
</evidence>
<evidence type="ECO:0000256" key="1">
    <source>
        <dbReference type="ARBA" id="ARBA00004141"/>
    </source>
</evidence>
<comment type="caution">
    <text evidence="11">The sequence shown here is derived from an EMBL/GenBank/DDBJ whole genome shotgun (WGS) entry which is preliminary data.</text>
</comment>
<sequence length="454" mass="50135">MLLDTEQLNRNIAEIQEKLDSGDIPAAVRIAARLSNRRLVDIISEAPKETALPFLEALGPVRSARVLSYLLEELAVELLQELNSEFVQEVFIEMEDDEIADIILHLPEDERDKYWALIPNEYKDDVEEIVTYEEESVGAYMEKDFLTGFKDDLVKDAIDMLSKARGEIDNTDYIYVINEDDKLLGVVSVQELAFAARNERLENIMTVKVHVARVNEPAIEAARLMKYRKFKLLPVLDLQDRLVGVMALHEAIDLLSEELAEDFVSISGASAEESYFTPPKDAIKMRLPWMAANVFLNLGAVAVISTFEDTIAQVAILAAFIPMITDMGGNVGIQALSVSIRSIALGEVQIDDVKRVLRKELSIGLINGLALGSLFAIIAYILQREPMIGLIAGIALGFNVIVAGVVGGTIPFLIKKIGKDPAMMTGPVLTTITDITGVTIYLGLSTIFLWQLLA</sequence>
<accession>A0A931F7S0</accession>
<dbReference type="PANTHER" id="PTHR41394">
    <property type="entry name" value="MAGNESIUM TRANSPORTER MGTE"/>
    <property type="match status" value="1"/>
</dbReference>
<dbReference type="InterPro" id="IPR038076">
    <property type="entry name" value="MgtE_N_sf"/>
</dbReference>
<feature type="domain" description="CBS" evidence="10">
    <location>
        <begin position="141"/>
        <end position="202"/>
    </location>
</feature>
<name>A0A931F7S0_9FIRM</name>
<dbReference type="InterPro" id="IPR006667">
    <property type="entry name" value="SLC41_membr_dom"/>
</dbReference>
<dbReference type="InterPro" id="IPR006669">
    <property type="entry name" value="MgtE_transporter"/>
</dbReference>
<dbReference type="Proteomes" id="UP000621436">
    <property type="component" value="Unassembled WGS sequence"/>
</dbReference>
<feature type="transmembrane region" description="Helical" evidence="9">
    <location>
        <begin position="388"/>
        <end position="414"/>
    </location>
</feature>
<evidence type="ECO:0000256" key="6">
    <source>
        <dbReference type="ARBA" id="ARBA00022989"/>
    </source>
</evidence>
<evidence type="ECO:0000313" key="11">
    <source>
        <dbReference type="EMBL" id="MBF8435778.1"/>
    </source>
</evidence>
<dbReference type="Pfam" id="PF03448">
    <property type="entry name" value="MgtE_N"/>
    <property type="match status" value="1"/>
</dbReference>
<dbReference type="InterPro" id="IPR006668">
    <property type="entry name" value="Mg_transptr_MgtE_intracell_dom"/>
</dbReference>
<protein>
    <recommendedName>
        <fullName evidence="9">Magnesium transporter MgtE</fullName>
    </recommendedName>
</protein>
<evidence type="ECO:0000256" key="2">
    <source>
        <dbReference type="ARBA" id="ARBA00009749"/>
    </source>
</evidence>
<comment type="function">
    <text evidence="9">Acts as a magnesium transporter.</text>
</comment>
<comment type="subcellular location">
    <subcellularLocation>
        <location evidence="9">Cell membrane</location>
        <topology evidence="9">Multi-pass membrane protein</topology>
    </subcellularLocation>
    <subcellularLocation>
        <location evidence="1">Membrane</location>
        <topology evidence="1">Multi-pass membrane protein</topology>
    </subcellularLocation>
</comment>
<evidence type="ECO:0000256" key="3">
    <source>
        <dbReference type="ARBA" id="ARBA00022448"/>
    </source>
</evidence>